<keyword evidence="2" id="KW-1185">Reference proteome</keyword>
<dbReference type="Proteomes" id="UP000325466">
    <property type="component" value="Unassembled WGS sequence"/>
</dbReference>
<organism evidence="1 2">
    <name type="scientific">Rhodococcus aetherivorans</name>
    <dbReference type="NCBI Taxonomy" id="191292"/>
    <lineage>
        <taxon>Bacteria</taxon>
        <taxon>Bacillati</taxon>
        <taxon>Actinomycetota</taxon>
        <taxon>Actinomycetes</taxon>
        <taxon>Mycobacteriales</taxon>
        <taxon>Nocardiaceae</taxon>
        <taxon>Rhodococcus</taxon>
    </lineage>
</organism>
<dbReference type="EMBL" id="BLAH01000197">
    <property type="protein sequence ID" value="GES40456.1"/>
    <property type="molecule type" value="Genomic_DNA"/>
</dbReference>
<sequence length="43" mass="4663">MPAVLRPHIRSGTLACGVRRVPIFTPIMFYPRPLVTGSARGLG</sequence>
<proteinExistence type="predicted"/>
<gene>
    <name evidence="1" type="ORF">RAJCM14343_5743</name>
</gene>
<evidence type="ECO:0000313" key="2">
    <source>
        <dbReference type="Proteomes" id="UP000325466"/>
    </source>
</evidence>
<protein>
    <submittedName>
        <fullName evidence="1">Uncharacterized protein</fullName>
    </submittedName>
</protein>
<accession>A0ABQ0YVP8</accession>
<comment type="caution">
    <text evidence="1">The sequence shown here is derived from an EMBL/GenBank/DDBJ whole genome shotgun (WGS) entry which is preliminary data.</text>
</comment>
<name>A0ABQ0YVP8_9NOCA</name>
<reference evidence="1 2" key="1">
    <citation type="journal article" date="2018" name="Biodegradation">
        <title>1,4-Dioxane degradation characteristics of Rhodococcus aetherivorans JCM 14343.</title>
        <authorList>
            <person name="Inoue D."/>
            <person name="Tsunoda T."/>
            <person name="Yamamoto N."/>
            <person name="Ike M."/>
            <person name="Sei K."/>
        </authorList>
    </citation>
    <scope>NUCLEOTIDE SEQUENCE [LARGE SCALE GENOMIC DNA]</scope>
    <source>
        <strain evidence="1 2">JCM 14343</strain>
    </source>
</reference>
<evidence type="ECO:0000313" key="1">
    <source>
        <dbReference type="EMBL" id="GES40456.1"/>
    </source>
</evidence>